<dbReference type="CDD" id="cd10917">
    <property type="entry name" value="CE4_NodB_like_6s_7s"/>
    <property type="match status" value="1"/>
</dbReference>
<dbReference type="PANTHER" id="PTHR10587">
    <property type="entry name" value="GLYCOSYL TRANSFERASE-RELATED"/>
    <property type="match status" value="1"/>
</dbReference>
<evidence type="ECO:0000256" key="3">
    <source>
        <dbReference type="SAM" id="MobiDB-lite"/>
    </source>
</evidence>
<feature type="chain" id="PRO_5047027763" evidence="4">
    <location>
        <begin position="23"/>
        <end position="290"/>
    </location>
</feature>
<organism evidence="6 7">
    <name type="scientific">Planomicrobium okeanokoites</name>
    <name type="common">Planococcus okeanokoites</name>
    <name type="synonym">Flavobacterium okeanokoites</name>
    <dbReference type="NCBI Taxonomy" id="244"/>
    <lineage>
        <taxon>Bacteria</taxon>
        <taxon>Bacillati</taxon>
        <taxon>Bacillota</taxon>
        <taxon>Bacilli</taxon>
        <taxon>Bacillales</taxon>
        <taxon>Caryophanaceae</taxon>
        <taxon>Planomicrobium</taxon>
    </lineage>
</organism>
<dbReference type="Proteomes" id="UP001595625">
    <property type="component" value="Unassembled WGS sequence"/>
</dbReference>
<dbReference type="EMBL" id="JBHRUJ010000016">
    <property type="protein sequence ID" value="MFC3211159.1"/>
    <property type="molecule type" value="Genomic_DNA"/>
</dbReference>
<feature type="domain" description="NodB homology" evidence="5">
    <location>
        <begin position="101"/>
        <end position="281"/>
    </location>
</feature>
<reference evidence="7" key="1">
    <citation type="journal article" date="2019" name="Int. J. Syst. Evol. Microbiol.">
        <title>The Global Catalogue of Microorganisms (GCM) 10K type strain sequencing project: providing services to taxonomists for standard genome sequencing and annotation.</title>
        <authorList>
            <consortium name="The Broad Institute Genomics Platform"/>
            <consortium name="The Broad Institute Genome Sequencing Center for Infectious Disease"/>
            <person name="Wu L."/>
            <person name="Ma J."/>
        </authorList>
    </citation>
    <scope>NUCLEOTIDE SEQUENCE [LARGE SCALE GENOMIC DNA]</scope>
    <source>
        <strain evidence="7">CCM 320</strain>
    </source>
</reference>
<evidence type="ECO:0000256" key="1">
    <source>
        <dbReference type="ARBA" id="ARBA00022723"/>
    </source>
</evidence>
<evidence type="ECO:0000259" key="5">
    <source>
        <dbReference type="PROSITE" id="PS51677"/>
    </source>
</evidence>
<gene>
    <name evidence="6" type="ORF">ACFOEJ_08765</name>
</gene>
<comment type="caution">
    <text evidence="6">The sequence shown here is derived from an EMBL/GenBank/DDBJ whole genome shotgun (WGS) entry which is preliminary data.</text>
</comment>
<dbReference type="PANTHER" id="PTHR10587:SF133">
    <property type="entry name" value="CHITIN DEACETYLASE 1-RELATED"/>
    <property type="match status" value="1"/>
</dbReference>
<keyword evidence="2" id="KW-0378">Hydrolase</keyword>
<protein>
    <submittedName>
        <fullName evidence="6">Polysaccharide deacetylase family protein</fullName>
    </submittedName>
</protein>
<feature type="signal peptide" evidence="4">
    <location>
        <begin position="1"/>
        <end position="22"/>
    </location>
</feature>
<accession>A0ABV7KPN6</accession>
<feature type="region of interest" description="Disordered" evidence="3">
    <location>
        <begin position="23"/>
        <end position="83"/>
    </location>
</feature>
<evidence type="ECO:0000313" key="6">
    <source>
        <dbReference type="EMBL" id="MFC3211159.1"/>
    </source>
</evidence>
<proteinExistence type="predicted"/>
<sequence>MIQAKWILMAAGLALLTACSSGEDNSAATDATNETEETTSETKEESVEDSADADVAEEELTEEEETEENADEEGETVQAEPLYRVNPANSSVEPISDANPQAVLITIDDAPDKQGVAMAETLKELNVPAIFFVNGHFIDTDEEEENLKKIHDMGFAIGNHTYSHPNLKTIPEDQQREEIVSLNDRIEEIIGERPEFFRAPHGVNTDFSRALVEEEGMVLMNWTFGYDWEQQYMEAGALADIMVNTEYLRDGANLLMHDRAWTAEALPAIVQGLEEKGYEFIDPAAIEGVE</sequence>
<feature type="compositionally biased region" description="Acidic residues" evidence="3">
    <location>
        <begin position="46"/>
        <end position="75"/>
    </location>
</feature>
<keyword evidence="4" id="KW-0732">Signal</keyword>
<keyword evidence="1" id="KW-0479">Metal-binding</keyword>
<name>A0ABV7KPN6_PLAOK</name>
<dbReference type="InterPro" id="IPR011330">
    <property type="entry name" value="Glyco_hydro/deAcase_b/a-brl"/>
</dbReference>
<evidence type="ECO:0000256" key="4">
    <source>
        <dbReference type="SAM" id="SignalP"/>
    </source>
</evidence>
<dbReference type="InterPro" id="IPR050248">
    <property type="entry name" value="Polysacc_deacetylase_ArnD"/>
</dbReference>
<dbReference type="InterPro" id="IPR002509">
    <property type="entry name" value="NODB_dom"/>
</dbReference>
<evidence type="ECO:0000256" key="2">
    <source>
        <dbReference type="ARBA" id="ARBA00022801"/>
    </source>
</evidence>
<dbReference type="SUPFAM" id="SSF88713">
    <property type="entry name" value="Glycoside hydrolase/deacetylase"/>
    <property type="match status" value="1"/>
</dbReference>
<dbReference type="RefSeq" id="WP_117312504.1">
    <property type="nucleotide sequence ID" value="NZ_JBHRUJ010000016.1"/>
</dbReference>
<evidence type="ECO:0000313" key="7">
    <source>
        <dbReference type="Proteomes" id="UP001595625"/>
    </source>
</evidence>
<keyword evidence="7" id="KW-1185">Reference proteome</keyword>
<dbReference type="PROSITE" id="PS51677">
    <property type="entry name" value="NODB"/>
    <property type="match status" value="1"/>
</dbReference>
<dbReference type="Pfam" id="PF01522">
    <property type="entry name" value="Polysacc_deac_1"/>
    <property type="match status" value="1"/>
</dbReference>
<dbReference type="Gene3D" id="3.20.20.370">
    <property type="entry name" value="Glycoside hydrolase/deacetylase"/>
    <property type="match status" value="1"/>
</dbReference>
<dbReference type="PROSITE" id="PS51257">
    <property type="entry name" value="PROKAR_LIPOPROTEIN"/>
    <property type="match status" value="1"/>
</dbReference>